<proteinExistence type="predicted"/>
<evidence type="ECO:0000313" key="3">
    <source>
        <dbReference type="EMBL" id="SEO97548.1"/>
    </source>
</evidence>
<sequence>MTVPITSSNSTTGAGAIDSWHSVASAITEIKTAHGADAAAIGVEIGVTVIGAIADTAALVLDPLAKLVSAGLGWLIEHISFLKEPLDQVAGDPAEIKKLADELHKIGETLRNAAKDLDATLAAQVANWKGDGYEAFKKEVETRRGQIDDSGHSVDIAGYVVETTMALVTAVRSLLRDLITTVLGDIIATVLVGLAMAAFTFGASLVAAVGTSVALAAAQAVSFAAKLAKLMGLGERTVGRLVKLSASIKPVPKTGGAAGHELTSITPHPGGTGTPHTETPPGTPAPHGETPEGTPPPTPHDETPPPTPHDKTPPGTPHNDEDDVLNDWVNADNHFNGPHDPPPGQHNPPHEDTPNPHDDTSGTHDGPPPTPHEDAPTPHDDTPNPHDEGTNTSGDHTETPPAKPPEPQSPLKPWEIKKMKAHEDWLKGASWDKVKWVENQFKNNPKLQQYYPVLKGLSDAKSSKNFVGWVGKDFVNIDKALTDIQMQADAAWADSDKQWREQHPDPAGPAPADSGQQKA</sequence>
<keyword evidence="4" id="KW-1185">Reference proteome</keyword>
<feature type="compositionally biased region" description="Basic and acidic residues" evidence="1">
    <location>
        <begin position="299"/>
        <end position="312"/>
    </location>
</feature>
<reference evidence="3 4" key="1">
    <citation type="submission" date="2016-10" db="EMBL/GenBank/DDBJ databases">
        <authorList>
            <person name="de Groot N.N."/>
        </authorList>
    </citation>
    <scope>NUCLEOTIDE SEQUENCE [LARGE SCALE GENOMIC DNA]</scope>
    <source>
        <strain evidence="3 4">DSM 44993</strain>
    </source>
</reference>
<feature type="compositionally biased region" description="Pro residues" evidence="1">
    <location>
        <begin position="401"/>
        <end position="410"/>
    </location>
</feature>
<accession>A0A1H8U4H2</accession>
<dbReference type="AlphaFoldDB" id="A0A1H8U4H2"/>
<protein>
    <recommendedName>
        <fullName evidence="5">Proteins of 100 residues with WXG</fullName>
    </recommendedName>
</protein>
<dbReference type="STRING" id="394193.SAMN04489732_10344"/>
<dbReference type="RefSeq" id="WP_091614815.1">
    <property type="nucleotide sequence ID" value="NZ_FOEF01000003.1"/>
</dbReference>
<dbReference type="PRINTS" id="PR01217">
    <property type="entry name" value="PRICHEXTENSN"/>
</dbReference>
<feature type="transmembrane region" description="Helical" evidence="2">
    <location>
        <begin position="178"/>
        <end position="199"/>
    </location>
</feature>
<organism evidence="3 4">
    <name type="scientific">Amycolatopsis saalfeldensis</name>
    <dbReference type="NCBI Taxonomy" id="394193"/>
    <lineage>
        <taxon>Bacteria</taxon>
        <taxon>Bacillati</taxon>
        <taxon>Actinomycetota</taxon>
        <taxon>Actinomycetes</taxon>
        <taxon>Pseudonocardiales</taxon>
        <taxon>Pseudonocardiaceae</taxon>
        <taxon>Amycolatopsis</taxon>
    </lineage>
</organism>
<evidence type="ECO:0000256" key="2">
    <source>
        <dbReference type="SAM" id="Phobius"/>
    </source>
</evidence>
<gene>
    <name evidence="3" type="ORF">SAMN04489732_10344</name>
</gene>
<evidence type="ECO:0000256" key="1">
    <source>
        <dbReference type="SAM" id="MobiDB-lite"/>
    </source>
</evidence>
<dbReference type="SUPFAM" id="SSF140453">
    <property type="entry name" value="EsxAB dimer-like"/>
    <property type="match status" value="1"/>
</dbReference>
<keyword evidence="2" id="KW-1133">Transmembrane helix</keyword>
<feature type="region of interest" description="Disordered" evidence="1">
    <location>
        <begin position="489"/>
        <end position="519"/>
    </location>
</feature>
<feature type="compositionally biased region" description="Basic and acidic residues" evidence="1">
    <location>
        <begin position="371"/>
        <end position="389"/>
    </location>
</feature>
<name>A0A1H8U4H2_9PSEU</name>
<feature type="compositionally biased region" description="Basic and acidic residues" evidence="1">
    <location>
        <begin position="494"/>
        <end position="504"/>
    </location>
</feature>
<dbReference type="OrthoDB" id="4763957at2"/>
<dbReference type="EMBL" id="FOEF01000003">
    <property type="protein sequence ID" value="SEO97548.1"/>
    <property type="molecule type" value="Genomic_DNA"/>
</dbReference>
<evidence type="ECO:0000313" key="4">
    <source>
        <dbReference type="Proteomes" id="UP000198582"/>
    </source>
</evidence>
<dbReference type="InterPro" id="IPR036689">
    <property type="entry name" value="ESAT-6-like_sf"/>
</dbReference>
<evidence type="ECO:0008006" key="5">
    <source>
        <dbReference type="Google" id="ProtNLM"/>
    </source>
</evidence>
<keyword evidence="2" id="KW-0812">Transmembrane</keyword>
<feature type="compositionally biased region" description="Low complexity" evidence="1">
    <location>
        <begin position="266"/>
        <end position="292"/>
    </location>
</feature>
<dbReference type="Gene3D" id="1.10.287.1060">
    <property type="entry name" value="ESAT-6-like"/>
    <property type="match status" value="1"/>
</dbReference>
<keyword evidence="2" id="KW-0472">Membrane</keyword>
<feature type="region of interest" description="Disordered" evidence="1">
    <location>
        <begin position="250"/>
        <end position="414"/>
    </location>
</feature>
<dbReference type="Proteomes" id="UP000198582">
    <property type="component" value="Unassembled WGS sequence"/>
</dbReference>
<feature type="compositionally biased region" description="Basic and acidic residues" evidence="1">
    <location>
        <begin position="348"/>
        <end position="362"/>
    </location>
</feature>